<evidence type="ECO:0000259" key="6">
    <source>
        <dbReference type="PROSITE" id="PS51294"/>
    </source>
</evidence>
<keyword evidence="3" id="KW-0539">Nucleus</keyword>
<feature type="region of interest" description="Disordered" evidence="4">
    <location>
        <begin position="1"/>
        <end position="21"/>
    </location>
</feature>
<evidence type="ECO:0000259" key="5">
    <source>
        <dbReference type="PROSITE" id="PS50090"/>
    </source>
</evidence>
<dbReference type="SMART" id="SM00717">
    <property type="entry name" value="SANT"/>
    <property type="match status" value="2"/>
</dbReference>
<dbReference type="InterPro" id="IPR001005">
    <property type="entry name" value="SANT/Myb"/>
</dbReference>
<accession>A0A9P5D4J1</accession>
<reference evidence="7" key="1">
    <citation type="submission" date="2020-03" db="EMBL/GenBank/DDBJ databases">
        <title>Site-based positive gene gene selection in Geosmithia morbida across the United States reveals a broad range of putative effectors and factors for local host and environmental adapation.</title>
        <authorList>
            <person name="Onufrak A."/>
            <person name="Murdoch R.W."/>
            <person name="Gazis R."/>
            <person name="Huff M."/>
            <person name="Staton M."/>
            <person name="Klingeman W."/>
            <person name="Hadziabdic D."/>
        </authorList>
    </citation>
    <scope>NUCLEOTIDE SEQUENCE</scope>
    <source>
        <strain evidence="7">1262</strain>
    </source>
</reference>
<feature type="domain" description="Myb-like" evidence="5">
    <location>
        <begin position="380"/>
        <end position="429"/>
    </location>
</feature>
<dbReference type="InterPro" id="IPR051651">
    <property type="entry name" value="DMTF1_DNA-bind_reg"/>
</dbReference>
<dbReference type="InterPro" id="IPR009057">
    <property type="entry name" value="Homeodomain-like_sf"/>
</dbReference>
<feature type="domain" description="Myb-like" evidence="5">
    <location>
        <begin position="432"/>
        <end position="506"/>
    </location>
</feature>
<dbReference type="GO" id="GO:0003700">
    <property type="term" value="F:DNA-binding transcription factor activity"/>
    <property type="evidence" value="ECO:0007669"/>
    <property type="project" value="TreeGrafter"/>
</dbReference>
<feature type="compositionally biased region" description="Basic and acidic residues" evidence="4">
    <location>
        <begin position="62"/>
        <end position="81"/>
    </location>
</feature>
<dbReference type="PANTHER" id="PTHR46380:SF2">
    <property type="entry name" value="CYCLIN-D-BINDING MYB-LIKE TRANSCRIPTION FACTOR 1"/>
    <property type="match status" value="1"/>
</dbReference>
<feature type="region of interest" description="Disordered" evidence="4">
    <location>
        <begin position="636"/>
        <end position="876"/>
    </location>
</feature>
<dbReference type="SUPFAM" id="SSF46689">
    <property type="entry name" value="Homeodomain-like"/>
    <property type="match status" value="1"/>
</dbReference>
<feature type="compositionally biased region" description="Basic and acidic residues" evidence="4">
    <location>
        <begin position="134"/>
        <end position="147"/>
    </location>
</feature>
<feature type="compositionally biased region" description="Polar residues" evidence="4">
    <location>
        <begin position="636"/>
        <end position="655"/>
    </location>
</feature>
<dbReference type="GeneID" id="55967583"/>
<feature type="compositionally biased region" description="Basic and acidic residues" evidence="4">
    <location>
        <begin position="268"/>
        <end position="282"/>
    </location>
</feature>
<dbReference type="AlphaFoldDB" id="A0A9P5D4J1"/>
<evidence type="ECO:0000313" key="7">
    <source>
        <dbReference type="EMBL" id="KAF4126107.1"/>
    </source>
</evidence>
<evidence type="ECO:0000256" key="1">
    <source>
        <dbReference type="ARBA" id="ARBA00004123"/>
    </source>
</evidence>
<feature type="compositionally biased region" description="Acidic residues" evidence="4">
    <location>
        <begin position="803"/>
        <end position="812"/>
    </location>
</feature>
<feature type="compositionally biased region" description="Low complexity" evidence="4">
    <location>
        <begin position="739"/>
        <end position="762"/>
    </location>
</feature>
<feature type="region of interest" description="Disordered" evidence="4">
    <location>
        <begin position="37"/>
        <end position="300"/>
    </location>
</feature>
<feature type="compositionally biased region" description="Low complexity" evidence="4">
    <location>
        <begin position="188"/>
        <end position="205"/>
    </location>
</feature>
<feature type="domain" description="HTH myb-type" evidence="6">
    <location>
        <begin position="380"/>
        <end position="433"/>
    </location>
</feature>
<dbReference type="RefSeq" id="XP_035324759.1">
    <property type="nucleotide sequence ID" value="XM_035463335.1"/>
</dbReference>
<dbReference type="PROSITE" id="PS50090">
    <property type="entry name" value="MYB_LIKE"/>
    <property type="match status" value="2"/>
</dbReference>
<evidence type="ECO:0000256" key="2">
    <source>
        <dbReference type="ARBA" id="ARBA00023125"/>
    </source>
</evidence>
<organism evidence="7 8">
    <name type="scientific">Geosmithia morbida</name>
    <dbReference type="NCBI Taxonomy" id="1094350"/>
    <lineage>
        <taxon>Eukaryota</taxon>
        <taxon>Fungi</taxon>
        <taxon>Dikarya</taxon>
        <taxon>Ascomycota</taxon>
        <taxon>Pezizomycotina</taxon>
        <taxon>Sordariomycetes</taxon>
        <taxon>Hypocreomycetidae</taxon>
        <taxon>Hypocreales</taxon>
        <taxon>Bionectriaceae</taxon>
        <taxon>Geosmithia</taxon>
    </lineage>
</organism>
<comment type="subcellular location">
    <subcellularLocation>
        <location evidence="1">Nucleus</location>
    </subcellularLocation>
</comment>
<keyword evidence="8" id="KW-1185">Reference proteome</keyword>
<dbReference type="OrthoDB" id="39591at2759"/>
<dbReference type="InterPro" id="IPR017930">
    <property type="entry name" value="Myb_dom"/>
</dbReference>
<dbReference type="EMBL" id="JAANYQ010000002">
    <property type="protein sequence ID" value="KAF4126107.1"/>
    <property type="molecule type" value="Genomic_DNA"/>
</dbReference>
<keyword evidence="2 7" id="KW-0238">DNA-binding</keyword>
<evidence type="ECO:0000256" key="3">
    <source>
        <dbReference type="ARBA" id="ARBA00023242"/>
    </source>
</evidence>
<name>A0A9P5D4J1_9HYPO</name>
<feature type="compositionally biased region" description="Basic residues" evidence="4">
    <location>
        <begin position="247"/>
        <end position="267"/>
    </location>
</feature>
<dbReference type="GO" id="GO:0005634">
    <property type="term" value="C:nucleus"/>
    <property type="evidence" value="ECO:0007669"/>
    <property type="project" value="UniProtKB-SubCell"/>
</dbReference>
<sequence length="876" mass="95782">MSDAEDRAMAGTSNDEEAVSIDADFGALEMFDSNAADAPFSSSAVDEPNEKNKKTKKKKKKKDGDRKKKAGIKEPYEEGEHKRAKRRGADLEDDQPEGQAETEAEGTDDEGEGAAKRKRRASDGGARRNKKRKGRDDQDGFLHKDGTEAAVEEDEDDSGPQGSPSVAHAHVDMQDAATAVEQQLAQEESAGAGADADAEATTMASGRPKRSTRKKAAKPSFFEQPQPEYPDEGLEGDLPSPSAISPKPRKRTKAATKKTTKARRRTVHDRDGDDDRDLKPEGDETYDDINDADAPKGRRNRMDGYIKGRFTEEELFGISKQVEAFAEENELSQHDVNEMIQAPGGTSAGEAHAQLWSRLFAVCPRRHRQKVINITRKKFHNFVARGTWTAEQDKELAGLIDVHGTAWSKIAGLINRHPEDLRDRYRNYIVCGANQRKDTWDEEEERRLTQYVIGAMAAIDDLRAMQPSRKLLQKSYEELIDWQNVSEQMDRTRSRLQCITKWKSMNLKTHGKDKLASSQPDSQMSFNLEKARRQIVDMPVAERYRLVLAIRAAEPATEAKIPWHRLNDKEYRNKWHRATQMVLWHRLKTTVPNHEKLSVRECARYLTDQYDRTDQLPDVDDGNFNVADEMRCIQTLSTPTSSARKPSSPSGTANARASRAGKGNGKTLSSDYVNPSDDDEATAAAPQEDEIDKAAAAAAAASAAPTPAPAADDEEEMQIDPALMGEPAPPAGADEDTTDTAAAAAAVAAAAAAAAAAATAAPIFVKKPTSATPVRKPPAATYGKKRGSAAKKRSSATMLSQDPIEDDDDDDAPTAQGENGAAGADNQPLPPTSTRKRNRFPDPPAFGGSTKTEPTDDVPADSSDMEDMDDLPAQVA</sequence>
<protein>
    <submittedName>
        <fullName evidence="7">Myb-like DNA-binding domain</fullName>
    </submittedName>
</protein>
<feature type="compositionally biased region" description="Acidic residues" evidence="4">
    <location>
        <begin position="676"/>
        <end position="691"/>
    </location>
</feature>
<feature type="compositionally biased region" description="Basic residues" evidence="4">
    <location>
        <begin position="783"/>
        <end position="794"/>
    </location>
</feature>
<dbReference type="Pfam" id="PF13921">
    <property type="entry name" value="Myb_DNA-bind_6"/>
    <property type="match status" value="1"/>
</dbReference>
<evidence type="ECO:0000256" key="4">
    <source>
        <dbReference type="SAM" id="MobiDB-lite"/>
    </source>
</evidence>
<dbReference type="CDD" id="cd00167">
    <property type="entry name" value="SANT"/>
    <property type="match status" value="2"/>
</dbReference>
<feature type="compositionally biased region" description="Basic residues" evidence="4">
    <location>
        <begin position="207"/>
        <end position="217"/>
    </location>
</feature>
<gene>
    <name evidence="7" type="ORF">GMORB2_1353</name>
</gene>
<dbReference type="PANTHER" id="PTHR46380">
    <property type="entry name" value="CYCLIN-D-BINDING MYB-LIKE TRANSCRIPTION FACTOR 1"/>
    <property type="match status" value="1"/>
</dbReference>
<dbReference type="Gene3D" id="1.10.10.60">
    <property type="entry name" value="Homeodomain-like"/>
    <property type="match status" value="2"/>
</dbReference>
<comment type="caution">
    <text evidence="7">The sequence shown here is derived from an EMBL/GenBank/DDBJ whole genome shotgun (WGS) entry which is preliminary data.</text>
</comment>
<feature type="compositionally biased region" description="Low complexity" evidence="4">
    <location>
        <begin position="694"/>
        <end position="705"/>
    </location>
</feature>
<feature type="compositionally biased region" description="Acidic residues" evidence="4">
    <location>
        <begin position="855"/>
        <end position="870"/>
    </location>
</feature>
<feature type="compositionally biased region" description="Acidic residues" evidence="4">
    <location>
        <begin position="91"/>
        <end position="112"/>
    </location>
</feature>
<evidence type="ECO:0000313" key="8">
    <source>
        <dbReference type="Proteomes" id="UP000749293"/>
    </source>
</evidence>
<dbReference type="GO" id="GO:0000976">
    <property type="term" value="F:transcription cis-regulatory region binding"/>
    <property type="evidence" value="ECO:0007669"/>
    <property type="project" value="TreeGrafter"/>
</dbReference>
<dbReference type="PROSITE" id="PS51294">
    <property type="entry name" value="HTH_MYB"/>
    <property type="match status" value="1"/>
</dbReference>
<proteinExistence type="predicted"/>
<dbReference type="Proteomes" id="UP000749293">
    <property type="component" value="Unassembled WGS sequence"/>
</dbReference>